<evidence type="ECO:0000313" key="12">
    <source>
        <dbReference type="Proteomes" id="UP000472755"/>
    </source>
</evidence>
<evidence type="ECO:0000256" key="6">
    <source>
        <dbReference type="ARBA" id="ARBA00040132"/>
    </source>
</evidence>
<dbReference type="AlphaFoldDB" id="A0A6L6LUC1"/>
<comment type="catalytic activity">
    <reaction evidence="7">
        <text>glycerol + NAD(+) = dihydroxyacetone + NADH + H(+)</text>
        <dbReference type="Rhea" id="RHEA:13769"/>
        <dbReference type="ChEBI" id="CHEBI:15378"/>
        <dbReference type="ChEBI" id="CHEBI:16016"/>
        <dbReference type="ChEBI" id="CHEBI:17754"/>
        <dbReference type="ChEBI" id="CHEBI:57540"/>
        <dbReference type="ChEBI" id="CHEBI:57945"/>
        <dbReference type="EC" id="1.1.1.6"/>
    </reaction>
</comment>
<evidence type="ECO:0000256" key="9">
    <source>
        <dbReference type="PIRSR" id="PIRSR000112-3"/>
    </source>
</evidence>
<evidence type="ECO:0000313" key="11">
    <source>
        <dbReference type="EMBL" id="MTS28442.1"/>
    </source>
</evidence>
<feature type="domain" description="Alcohol dehydrogenase iron-type/glycerol dehydrogenase GldA" evidence="10">
    <location>
        <begin position="12"/>
        <end position="155"/>
    </location>
</feature>
<feature type="binding site" evidence="9">
    <location>
        <position position="132"/>
    </location>
    <ligand>
        <name>NAD(+)</name>
        <dbReference type="ChEBI" id="CHEBI:57540"/>
    </ligand>
</feature>
<evidence type="ECO:0000256" key="8">
    <source>
        <dbReference type="PIRSR" id="PIRSR000112-1"/>
    </source>
</evidence>
<feature type="binding site" evidence="8">
    <location>
        <position position="274"/>
    </location>
    <ligand>
        <name>glycerol</name>
        <dbReference type="ChEBI" id="CHEBI:17754"/>
    </ligand>
</feature>
<evidence type="ECO:0000256" key="1">
    <source>
        <dbReference type="ARBA" id="ARBA00022723"/>
    </source>
</evidence>
<dbReference type="EMBL" id="WMZU01000027">
    <property type="protein sequence ID" value="MTS28442.1"/>
    <property type="molecule type" value="Genomic_DNA"/>
</dbReference>
<evidence type="ECO:0000256" key="5">
    <source>
        <dbReference type="ARBA" id="ARBA00039147"/>
    </source>
</evidence>
<dbReference type="PANTHER" id="PTHR43616:SF5">
    <property type="entry name" value="GLYCEROL DEHYDROGENASE 1"/>
    <property type="match status" value="1"/>
</dbReference>
<dbReference type="InterPro" id="IPR001670">
    <property type="entry name" value="ADH_Fe/GldA"/>
</dbReference>
<comment type="cofactor">
    <cofactor evidence="8">
        <name>Zn(2+)</name>
        <dbReference type="ChEBI" id="CHEBI:29105"/>
    </cofactor>
    <text evidence="8">Binds 1 zinc ion per subunit.</text>
</comment>
<keyword evidence="8" id="KW-0862">Zinc</keyword>
<proteinExistence type="predicted"/>
<dbReference type="Gene3D" id="1.20.1090.10">
    <property type="entry name" value="Dehydroquinate synthase-like - alpha domain"/>
    <property type="match status" value="1"/>
</dbReference>
<dbReference type="Gene3D" id="3.40.50.1970">
    <property type="match status" value="1"/>
</dbReference>
<gene>
    <name evidence="11" type="ORF">GMD59_14260</name>
</gene>
<protein>
    <recommendedName>
        <fullName evidence="6">Glycerol dehydrogenase</fullName>
        <ecNumber evidence="5">1.1.1.6</ecNumber>
    </recommendedName>
</protein>
<evidence type="ECO:0000256" key="4">
    <source>
        <dbReference type="ARBA" id="ARBA00037918"/>
    </source>
</evidence>
<evidence type="ECO:0000259" key="10">
    <source>
        <dbReference type="Pfam" id="PF00465"/>
    </source>
</evidence>
<evidence type="ECO:0000256" key="7">
    <source>
        <dbReference type="ARBA" id="ARBA00049006"/>
    </source>
</evidence>
<comment type="pathway">
    <text evidence="4">Polyol metabolism; glycerol fermentation; glycerone phosphate from glycerol (oxidative route): step 1/2.</text>
</comment>
<dbReference type="GO" id="GO:0008888">
    <property type="term" value="F:glycerol dehydrogenase (NAD+) activity"/>
    <property type="evidence" value="ECO:0007669"/>
    <property type="project" value="UniProtKB-EC"/>
</dbReference>
<name>A0A6L6LUC1_9FIRM</name>
<keyword evidence="3 9" id="KW-0520">NAD</keyword>
<keyword evidence="1 8" id="KW-0479">Metal-binding</keyword>
<dbReference type="PIRSF" id="PIRSF000112">
    <property type="entry name" value="Glycerol_dehydrogenase"/>
    <property type="match status" value="1"/>
</dbReference>
<dbReference type="Proteomes" id="UP000472755">
    <property type="component" value="Unassembled WGS sequence"/>
</dbReference>
<dbReference type="GO" id="GO:0046872">
    <property type="term" value="F:metal ion binding"/>
    <property type="evidence" value="ECO:0007669"/>
    <property type="project" value="UniProtKB-KW"/>
</dbReference>
<dbReference type="PANTHER" id="PTHR43616">
    <property type="entry name" value="GLYCEROL DEHYDROGENASE"/>
    <property type="match status" value="1"/>
</dbReference>
<feature type="binding site" evidence="9">
    <location>
        <position position="126"/>
    </location>
    <ligand>
        <name>NAD(+)</name>
        <dbReference type="ChEBI" id="CHEBI:57540"/>
    </ligand>
</feature>
<reference evidence="11 12" key="1">
    <citation type="journal article" date="2019" name="Nat. Med.">
        <title>A library of human gut bacterial isolates paired with longitudinal multiomics data enables mechanistic microbiome research.</title>
        <authorList>
            <person name="Poyet M."/>
            <person name="Groussin M."/>
            <person name="Gibbons S.M."/>
            <person name="Avila-Pacheco J."/>
            <person name="Jiang X."/>
            <person name="Kearney S.M."/>
            <person name="Perrotta A.R."/>
            <person name="Berdy B."/>
            <person name="Zhao S."/>
            <person name="Lieberman T.D."/>
            <person name="Swanson P.K."/>
            <person name="Smith M."/>
            <person name="Roesemann S."/>
            <person name="Alexander J.E."/>
            <person name="Rich S.A."/>
            <person name="Livny J."/>
            <person name="Vlamakis H."/>
            <person name="Clish C."/>
            <person name="Bullock K."/>
            <person name="Deik A."/>
            <person name="Scott J."/>
            <person name="Pierce K.A."/>
            <person name="Xavier R.J."/>
            <person name="Alm E.J."/>
        </authorList>
    </citation>
    <scope>NUCLEOTIDE SEQUENCE [LARGE SCALE GENOMIC DNA]</scope>
    <source>
        <strain evidence="11 12">BIOML-A4</strain>
    </source>
</reference>
<dbReference type="RefSeq" id="WP_172726256.1">
    <property type="nucleotide sequence ID" value="NZ_JAFHCJ010000043.1"/>
</dbReference>
<evidence type="ECO:0000256" key="3">
    <source>
        <dbReference type="ARBA" id="ARBA00023027"/>
    </source>
</evidence>
<organism evidence="11 12">
    <name type="scientific">Ruthenibacterium lactatiformans</name>
    <dbReference type="NCBI Taxonomy" id="1550024"/>
    <lineage>
        <taxon>Bacteria</taxon>
        <taxon>Bacillati</taxon>
        <taxon>Bacillota</taxon>
        <taxon>Clostridia</taxon>
        <taxon>Eubacteriales</taxon>
        <taxon>Oscillospiraceae</taxon>
        <taxon>Ruthenibacterium</taxon>
    </lineage>
</organism>
<dbReference type="EC" id="1.1.1.6" evidence="5"/>
<dbReference type="Pfam" id="PF00465">
    <property type="entry name" value="Fe-ADH"/>
    <property type="match status" value="1"/>
</dbReference>
<evidence type="ECO:0000256" key="2">
    <source>
        <dbReference type="ARBA" id="ARBA00023002"/>
    </source>
</evidence>
<feature type="binding site" evidence="9">
    <location>
        <begin position="95"/>
        <end position="99"/>
    </location>
    <ligand>
        <name>NAD(+)</name>
        <dbReference type="ChEBI" id="CHEBI:57540"/>
    </ligand>
</feature>
<keyword evidence="2" id="KW-0560">Oxidoreductase</keyword>
<sequence length="353" mass="38238">MEILPLRVGVGKFFFTEGCIAFLPEEIHRLGPKALMIGGPNSMPALIEHLPDGWDSGLEIIREVYAGACSVNQAYAFAEQAMTEGCSVVVGVGGGRCIDLAKAVSVIAGIDIITVPTSLATCAASSAICVMYHDDGRADHSINMKKEVDVCIADPRVLTTAPKRLLASGVMDSMAKLVEIMHQKPISSYKSCFLNHYIGLKNAEVIDEILRGEGVSAYHDSANIKLTENITLINLLLTSIVSGFCFGATQMALAHGMYDGIRKYYTEEASAFLHGEIVAVGILIQMAYNDCSKDEIAAVKNMMKDMDMPITLTDIGLPPATTDFSALLTYMYDTCNITEEKEKMTIKELLTTQ</sequence>
<feature type="binding site" evidence="8">
    <location>
        <position position="172"/>
    </location>
    <ligand>
        <name>glycerol</name>
        <dbReference type="ChEBI" id="CHEBI:17754"/>
    </ligand>
</feature>
<accession>A0A6L6LUC1</accession>
<dbReference type="InterPro" id="IPR016205">
    <property type="entry name" value="Glycerol_DH"/>
</dbReference>
<feature type="binding site" evidence="8">
    <location>
        <position position="255"/>
    </location>
    <ligand>
        <name>glycerol</name>
        <dbReference type="ChEBI" id="CHEBI:17754"/>
    </ligand>
</feature>
<dbReference type="SUPFAM" id="SSF56796">
    <property type="entry name" value="Dehydroquinate synthase-like"/>
    <property type="match status" value="1"/>
</dbReference>
<comment type="caution">
    <text evidence="11">The sequence shown here is derived from an EMBL/GenBank/DDBJ whole genome shotgun (WGS) entry which is preliminary data.</text>
</comment>